<proteinExistence type="predicted"/>
<evidence type="ECO:0000256" key="1">
    <source>
        <dbReference type="SAM" id="Phobius"/>
    </source>
</evidence>
<dbReference type="eggNOG" id="ENOG5032JAE">
    <property type="taxonomic scope" value="Bacteria"/>
</dbReference>
<protein>
    <submittedName>
        <fullName evidence="2">Uncharacterized protein</fullName>
    </submittedName>
</protein>
<reference evidence="2 4" key="1">
    <citation type="submission" date="2009-09" db="EMBL/GenBank/DDBJ databases">
        <authorList>
            <person name="Qin X."/>
            <person name="Bachman B."/>
            <person name="Battles P."/>
            <person name="Bell A."/>
            <person name="Bess C."/>
            <person name="Bickham C."/>
            <person name="Chaboub L."/>
            <person name="Chen D."/>
            <person name="Coyle M."/>
            <person name="Deiros D.R."/>
            <person name="Dinh H."/>
            <person name="Forbes L."/>
            <person name="Fowler G."/>
            <person name="Francisco L."/>
            <person name="Fu Q."/>
            <person name="Gubbala S."/>
            <person name="Hale W."/>
            <person name="Han Y."/>
            <person name="Hemphill L."/>
            <person name="Highlander S.K."/>
            <person name="Hirani K."/>
            <person name="Hogues M."/>
            <person name="Jackson L."/>
            <person name="Jakkamsetti A."/>
            <person name="Javaid M."/>
            <person name="Jiang H."/>
            <person name="Korchina V."/>
            <person name="Kovar C."/>
            <person name="Lara F."/>
            <person name="Lee S."/>
            <person name="Mata R."/>
            <person name="Mathew T."/>
            <person name="Moen C."/>
            <person name="Morales K."/>
            <person name="Munidasa M."/>
            <person name="Nazareth L."/>
            <person name="Ngo R."/>
            <person name="Nguyen L."/>
            <person name="Okwuonu G."/>
            <person name="Ongeri F."/>
            <person name="Patil S."/>
            <person name="Petrosino J."/>
            <person name="Pham C."/>
            <person name="Pham P."/>
            <person name="Pu L.-L."/>
            <person name="Puazo M."/>
            <person name="Raj R."/>
            <person name="Reid J."/>
            <person name="Rouhana J."/>
            <person name="Saada N."/>
            <person name="Shang Y."/>
            <person name="Simmons D."/>
            <person name="Thornton R."/>
            <person name="Warren J."/>
            <person name="Weissenberger G."/>
            <person name="Zhang J."/>
            <person name="Zhang L."/>
            <person name="Zhou C."/>
            <person name="Zhu D."/>
            <person name="Muzny D."/>
            <person name="Worley K."/>
            <person name="Gibbs R."/>
        </authorList>
    </citation>
    <scope>NUCLEOTIDE SEQUENCE [LARGE SCALE GENOMIC DNA]</scope>
    <source>
        <strain evidence="2 4">DSM 16041</strain>
    </source>
</reference>
<reference evidence="3 5" key="2">
    <citation type="journal article" date="2015" name="Genome Announc.">
        <title>Expanding the biotechnology potential of lactobacilli through comparative genomics of 213 strains and associated genera.</title>
        <authorList>
            <person name="Sun Z."/>
            <person name="Harris H.M."/>
            <person name="McCann A."/>
            <person name="Guo C."/>
            <person name="Argimon S."/>
            <person name="Zhang W."/>
            <person name="Yang X."/>
            <person name="Jeffery I.B."/>
            <person name="Cooney J.C."/>
            <person name="Kagawa T.F."/>
            <person name="Liu W."/>
            <person name="Song Y."/>
            <person name="Salvetti E."/>
            <person name="Wrobel A."/>
            <person name="Rasinkangas P."/>
            <person name="Parkhill J."/>
            <person name="Rea M.C."/>
            <person name="O'Sullivan O."/>
            <person name="Ritari J."/>
            <person name="Douillard F.P."/>
            <person name="Paul Ross R."/>
            <person name="Yang R."/>
            <person name="Briner A.E."/>
            <person name="Felis G.E."/>
            <person name="de Vos W.M."/>
            <person name="Barrangou R."/>
            <person name="Klaenhammer T.R."/>
            <person name="Caufield P.W."/>
            <person name="Cui Y."/>
            <person name="Zhang H."/>
            <person name="O'Toole P.W."/>
        </authorList>
    </citation>
    <scope>NUCLEOTIDE SEQUENCE [LARGE SCALE GENOMIC DNA]</scope>
    <source>
        <strain evidence="3 5">DSM 16041</strain>
    </source>
</reference>
<keyword evidence="5" id="KW-1185">Reference proteome</keyword>
<dbReference type="Proteomes" id="UP000003675">
    <property type="component" value="Unassembled WGS sequence"/>
</dbReference>
<comment type="caution">
    <text evidence="2">The sequence shown here is derived from an EMBL/GenBank/DDBJ whole genome shotgun (WGS) entry which is preliminary data.</text>
</comment>
<dbReference type="EMBL" id="ACLL01000008">
    <property type="protein sequence ID" value="EEW54544.1"/>
    <property type="molecule type" value="Genomic_DNA"/>
</dbReference>
<evidence type="ECO:0000313" key="5">
    <source>
        <dbReference type="Proteomes" id="UP000051883"/>
    </source>
</evidence>
<keyword evidence="1" id="KW-1133">Transmembrane helix</keyword>
<evidence type="ECO:0000313" key="4">
    <source>
        <dbReference type="Proteomes" id="UP000003675"/>
    </source>
</evidence>
<evidence type="ECO:0000313" key="3">
    <source>
        <dbReference type="EMBL" id="KRK57549.1"/>
    </source>
</evidence>
<evidence type="ECO:0000313" key="2">
    <source>
        <dbReference type="EMBL" id="EEW54544.1"/>
    </source>
</evidence>
<dbReference type="RefSeq" id="WP_007123594.1">
    <property type="nucleotide sequence ID" value="NZ_AZDK01000025.1"/>
</dbReference>
<feature type="transmembrane region" description="Helical" evidence="1">
    <location>
        <begin position="12"/>
        <end position="31"/>
    </location>
</feature>
<dbReference type="Proteomes" id="UP000051883">
    <property type="component" value="Unassembled WGS sequence"/>
</dbReference>
<feature type="transmembrane region" description="Helical" evidence="1">
    <location>
        <begin position="37"/>
        <end position="55"/>
    </location>
</feature>
<dbReference type="STRING" id="525309.HMPREF0494_0286"/>
<name>C8P4P2_9LACO</name>
<dbReference type="OrthoDB" id="2326500at2"/>
<keyword evidence="1" id="KW-0812">Transmembrane</keyword>
<dbReference type="EMBL" id="AZDK01000025">
    <property type="protein sequence ID" value="KRK57549.1"/>
    <property type="molecule type" value="Genomic_DNA"/>
</dbReference>
<organism evidence="2 4">
    <name type="scientific">Limosilactobacillus antri DSM 16041</name>
    <dbReference type="NCBI Taxonomy" id="525309"/>
    <lineage>
        <taxon>Bacteria</taxon>
        <taxon>Bacillati</taxon>
        <taxon>Bacillota</taxon>
        <taxon>Bacilli</taxon>
        <taxon>Lactobacillales</taxon>
        <taxon>Lactobacillaceae</taxon>
        <taxon>Limosilactobacillus</taxon>
    </lineage>
</organism>
<gene>
    <name evidence="3" type="ORF">FC31_GL001022</name>
    <name evidence="2" type="ORF">HMPREF0494_0286</name>
</gene>
<accession>C8P4P2</accession>
<sequence length="59" mass="6709">MKFNRYFYKTSSFYFGLALVLAPLVNLAISQDPVGKLLNYGCQLFGLCFLIAAVIKRDR</sequence>
<keyword evidence="1" id="KW-0472">Membrane</keyword>
<dbReference type="HOGENOM" id="CLU_2954580_0_0_9"/>
<dbReference type="AlphaFoldDB" id="C8P4P2"/>